<reference evidence="7 8" key="1">
    <citation type="submission" date="2018-09" db="EMBL/GenBank/DDBJ databases">
        <title>Genome sequencing of Nocardioides immobilis CCTCC AB 2017083 for comparison to Nocardioides silvaticus.</title>
        <authorList>
            <person name="Li C."/>
            <person name="Wang G."/>
        </authorList>
    </citation>
    <scope>NUCLEOTIDE SEQUENCE [LARGE SCALE GENOMIC DNA]</scope>
    <source>
        <strain evidence="7 8">CCTCC AB 2017083</strain>
    </source>
</reference>
<accession>A0A417XXJ8</accession>
<dbReference type="OrthoDB" id="9180256at2"/>
<dbReference type="GO" id="GO:0022857">
    <property type="term" value="F:transmembrane transporter activity"/>
    <property type="evidence" value="ECO:0007669"/>
    <property type="project" value="InterPro"/>
</dbReference>
<dbReference type="Pfam" id="PF07690">
    <property type="entry name" value="MFS_1"/>
    <property type="match status" value="1"/>
</dbReference>
<evidence type="ECO:0000256" key="3">
    <source>
        <dbReference type="ARBA" id="ARBA00022989"/>
    </source>
</evidence>
<dbReference type="EMBL" id="QXGH01000026">
    <property type="protein sequence ID" value="RHW25103.1"/>
    <property type="molecule type" value="Genomic_DNA"/>
</dbReference>
<dbReference type="PANTHER" id="PTHR23542:SF1">
    <property type="entry name" value="MAJOR FACILITATOR SUPERFAMILY (MFS) PROFILE DOMAIN-CONTAINING PROTEIN"/>
    <property type="match status" value="1"/>
</dbReference>
<dbReference type="InterPro" id="IPR020846">
    <property type="entry name" value="MFS_dom"/>
</dbReference>
<comment type="caution">
    <text evidence="7">The sequence shown here is derived from an EMBL/GenBank/DDBJ whole genome shotgun (WGS) entry which is preliminary data.</text>
</comment>
<dbReference type="AlphaFoldDB" id="A0A417XXJ8"/>
<feature type="transmembrane region" description="Helical" evidence="5">
    <location>
        <begin position="46"/>
        <end position="69"/>
    </location>
</feature>
<evidence type="ECO:0000313" key="8">
    <source>
        <dbReference type="Proteomes" id="UP000283644"/>
    </source>
</evidence>
<proteinExistence type="predicted"/>
<gene>
    <name evidence="7" type="ORF">D0Z08_20595</name>
</gene>
<feature type="domain" description="Major facilitator superfamily (MFS) profile" evidence="6">
    <location>
        <begin position="246"/>
        <end position="438"/>
    </location>
</feature>
<protein>
    <submittedName>
        <fullName evidence="7">MFS transporter</fullName>
    </submittedName>
</protein>
<evidence type="ECO:0000256" key="1">
    <source>
        <dbReference type="ARBA" id="ARBA00004651"/>
    </source>
</evidence>
<evidence type="ECO:0000256" key="2">
    <source>
        <dbReference type="ARBA" id="ARBA00022692"/>
    </source>
</evidence>
<dbReference type="InterPro" id="IPR036259">
    <property type="entry name" value="MFS_trans_sf"/>
</dbReference>
<feature type="transmembrane region" description="Helical" evidence="5">
    <location>
        <begin position="108"/>
        <end position="129"/>
    </location>
</feature>
<evidence type="ECO:0000313" key="7">
    <source>
        <dbReference type="EMBL" id="RHW25103.1"/>
    </source>
</evidence>
<dbReference type="InterPro" id="IPR011701">
    <property type="entry name" value="MFS"/>
</dbReference>
<feature type="transmembrane region" description="Helical" evidence="5">
    <location>
        <begin position="75"/>
        <end position="96"/>
    </location>
</feature>
<keyword evidence="4 5" id="KW-0472">Membrane</keyword>
<dbReference type="GO" id="GO:0005886">
    <property type="term" value="C:plasma membrane"/>
    <property type="evidence" value="ECO:0007669"/>
    <property type="project" value="UniProtKB-SubCell"/>
</dbReference>
<organism evidence="7 8">
    <name type="scientific">Nocardioides immobilis</name>
    <dbReference type="NCBI Taxonomy" id="2049295"/>
    <lineage>
        <taxon>Bacteria</taxon>
        <taxon>Bacillati</taxon>
        <taxon>Actinomycetota</taxon>
        <taxon>Actinomycetes</taxon>
        <taxon>Propionibacteriales</taxon>
        <taxon>Nocardioidaceae</taxon>
        <taxon>Nocardioides</taxon>
    </lineage>
</organism>
<feature type="transmembrane region" description="Helical" evidence="5">
    <location>
        <begin position="369"/>
        <end position="392"/>
    </location>
</feature>
<feature type="transmembrane region" description="Helical" evidence="5">
    <location>
        <begin position="135"/>
        <end position="155"/>
    </location>
</feature>
<feature type="transmembrane region" description="Helical" evidence="5">
    <location>
        <begin position="283"/>
        <end position="302"/>
    </location>
</feature>
<sequence>MRRTTALSGPKVGDSSLDHRREEHQGVMFASALAPYRRIFTPTTALFSLTGLVARLPISMVGLGIVLLAEHETGSYAFAGAVSAVALVANASFAVVQGRLLDRLGQARVLPAAITLWGLALAGAMLSLSADWPVWTTYVLAAVAGATLPSVGTCVRARWAHRLKDNPSGLHTAFSFEAVADETVFLLGPIIVTMLATAVHPYAGLGAAMAFGLVGTYVFAGLRSTEPPVHPTTTSGGERPAMPWPAIGPLTLLTFALGVLFGAAEVTTVAFAEEEGQQGAAGFLLAVWAFGSLLAGLVSGAITWRQGPLGRLRWGALGMAVATAPLALVPSIPVMGLVLLVGGVAISPTLIAAMSLAERALPPTRLSEGMMLLQTGVALGLAPGAALAGLVIEEAGASASYLVAFGGGLLALTAALATRVPAAGRSEAEVGDVQRNLA</sequence>
<feature type="transmembrane region" description="Helical" evidence="5">
    <location>
        <begin position="202"/>
        <end position="222"/>
    </location>
</feature>
<dbReference type="PANTHER" id="PTHR23542">
    <property type="match status" value="1"/>
</dbReference>
<dbReference type="SUPFAM" id="SSF103473">
    <property type="entry name" value="MFS general substrate transporter"/>
    <property type="match status" value="1"/>
</dbReference>
<evidence type="ECO:0000259" key="6">
    <source>
        <dbReference type="PROSITE" id="PS50850"/>
    </source>
</evidence>
<keyword evidence="8" id="KW-1185">Reference proteome</keyword>
<feature type="transmembrane region" description="Helical" evidence="5">
    <location>
        <begin position="398"/>
        <end position="417"/>
    </location>
</feature>
<keyword evidence="3 5" id="KW-1133">Transmembrane helix</keyword>
<feature type="transmembrane region" description="Helical" evidence="5">
    <location>
        <begin position="243"/>
        <end position="263"/>
    </location>
</feature>
<feature type="transmembrane region" description="Helical" evidence="5">
    <location>
        <begin position="314"/>
        <end position="332"/>
    </location>
</feature>
<comment type="subcellular location">
    <subcellularLocation>
        <location evidence="1">Cell membrane</location>
        <topology evidence="1">Multi-pass membrane protein</topology>
    </subcellularLocation>
</comment>
<dbReference type="Gene3D" id="1.20.1250.20">
    <property type="entry name" value="MFS general substrate transporter like domains"/>
    <property type="match status" value="2"/>
</dbReference>
<dbReference type="PROSITE" id="PS50850">
    <property type="entry name" value="MFS"/>
    <property type="match status" value="1"/>
</dbReference>
<feature type="transmembrane region" description="Helical" evidence="5">
    <location>
        <begin position="338"/>
        <end position="357"/>
    </location>
</feature>
<keyword evidence="2 5" id="KW-0812">Transmembrane</keyword>
<evidence type="ECO:0000256" key="4">
    <source>
        <dbReference type="ARBA" id="ARBA00023136"/>
    </source>
</evidence>
<name>A0A417XXJ8_9ACTN</name>
<evidence type="ECO:0000256" key="5">
    <source>
        <dbReference type="SAM" id="Phobius"/>
    </source>
</evidence>
<dbReference type="Proteomes" id="UP000283644">
    <property type="component" value="Unassembled WGS sequence"/>
</dbReference>